<evidence type="ECO:0000313" key="4">
    <source>
        <dbReference type="Proteomes" id="UP000308133"/>
    </source>
</evidence>
<reference evidence="3 4" key="1">
    <citation type="submission" date="2018-02" db="EMBL/GenBank/DDBJ databases">
        <title>Draft genome sequences of Elsinoe sp., causing black scab on jojoba.</title>
        <authorList>
            <person name="Stodart B."/>
            <person name="Jeffress S."/>
            <person name="Ash G."/>
            <person name="Arun Chinnappa K."/>
        </authorList>
    </citation>
    <scope>NUCLEOTIDE SEQUENCE [LARGE SCALE GENOMIC DNA]</scope>
    <source>
        <strain evidence="3 4">Hillstone_2</strain>
    </source>
</reference>
<dbReference type="GO" id="GO:0006508">
    <property type="term" value="P:proteolysis"/>
    <property type="evidence" value="ECO:0007669"/>
    <property type="project" value="InterPro"/>
</dbReference>
<comment type="caution">
    <text evidence="3">The sequence shown here is derived from an EMBL/GenBank/DDBJ whole genome shotgun (WGS) entry which is preliminary data.</text>
</comment>
<dbReference type="Gene3D" id="2.40.10.10">
    <property type="entry name" value="Trypsin-like serine proteases"/>
    <property type="match status" value="1"/>
</dbReference>
<feature type="signal peptide" evidence="1">
    <location>
        <begin position="1"/>
        <end position="19"/>
    </location>
</feature>
<feature type="domain" description="Peptidase S1" evidence="2">
    <location>
        <begin position="20"/>
        <end position="262"/>
    </location>
</feature>
<dbReference type="PANTHER" id="PTHR24260:SF136">
    <property type="entry name" value="GH08193P-RELATED"/>
    <property type="match status" value="1"/>
</dbReference>
<proteinExistence type="predicted"/>
<keyword evidence="1" id="KW-0732">Signal</keyword>
<dbReference type="PRINTS" id="PR00722">
    <property type="entry name" value="CHYMOTRYPSIN"/>
</dbReference>
<dbReference type="GO" id="GO:0004252">
    <property type="term" value="F:serine-type endopeptidase activity"/>
    <property type="evidence" value="ECO:0007669"/>
    <property type="project" value="InterPro"/>
</dbReference>
<dbReference type="InterPro" id="IPR009003">
    <property type="entry name" value="Peptidase_S1_PA"/>
</dbReference>
<evidence type="ECO:0000259" key="2">
    <source>
        <dbReference type="PROSITE" id="PS50240"/>
    </source>
</evidence>
<dbReference type="InterPro" id="IPR043504">
    <property type="entry name" value="Peptidase_S1_PA_chymotrypsin"/>
</dbReference>
<dbReference type="SMART" id="SM00020">
    <property type="entry name" value="Tryp_SPc"/>
    <property type="match status" value="1"/>
</dbReference>
<dbReference type="InterPro" id="IPR051333">
    <property type="entry name" value="CLIP_Serine_Protease"/>
</dbReference>
<dbReference type="InterPro" id="IPR001314">
    <property type="entry name" value="Peptidase_S1A"/>
</dbReference>
<sequence length="266" mass="27739">MLFSYASLAALAILRPVGAIIGGQPADPSMGFTVALVQPSIEGNPRGYTSFLCDGILVSPTAVITATECTSWLSAKDISVRAGLTKETQTNTTVSEVITLQPLNYTSLEYNLAVLRLTEPIIHVEPAELAQPAVAYPIPGSAPGRARHNALRIAGWGPTANGTQEISQQLTYAPVDTVQPVTCAGKLKTCGFTLNPSEKLCTSSDGRGAAAFGDVGGPVLDEEGVVVGVISGNPTCAQPSKIGLKLKVTNPKVAEFIAKHGDLRQE</sequence>
<dbReference type="InterPro" id="IPR001254">
    <property type="entry name" value="Trypsin_dom"/>
</dbReference>
<gene>
    <name evidence="3" type="ORF">C1H76_7985</name>
</gene>
<accession>A0A4U7AXG2</accession>
<dbReference type="EMBL" id="PTQR01000106">
    <property type="protein sequence ID" value="TKX19787.1"/>
    <property type="molecule type" value="Genomic_DNA"/>
</dbReference>
<dbReference type="PANTHER" id="PTHR24260">
    <property type="match status" value="1"/>
</dbReference>
<organism evidence="3 4">
    <name type="scientific">Elsinoe australis</name>
    <dbReference type="NCBI Taxonomy" id="40998"/>
    <lineage>
        <taxon>Eukaryota</taxon>
        <taxon>Fungi</taxon>
        <taxon>Dikarya</taxon>
        <taxon>Ascomycota</taxon>
        <taxon>Pezizomycotina</taxon>
        <taxon>Dothideomycetes</taxon>
        <taxon>Dothideomycetidae</taxon>
        <taxon>Myriangiales</taxon>
        <taxon>Elsinoaceae</taxon>
        <taxon>Elsinoe</taxon>
    </lineage>
</organism>
<dbReference type="PROSITE" id="PS50240">
    <property type="entry name" value="TRYPSIN_DOM"/>
    <property type="match status" value="1"/>
</dbReference>
<dbReference type="AlphaFoldDB" id="A0A4U7AXG2"/>
<dbReference type="SUPFAM" id="SSF50494">
    <property type="entry name" value="Trypsin-like serine proteases"/>
    <property type="match status" value="1"/>
</dbReference>
<name>A0A4U7AXG2_9PEZI</name>
<protein>
    <submittedName>
        <fullName evidence="3">Trypsin</fullName>
    </submittedName>
</protein>
<dbReference type="Proteomes" id="UP000308133">
    <property type="component" value="Unassembled WGS sequence"/>
</dbReference>
<dbReference type="Pfam" id="PF00089">
    <property type="entry name" value="Trypsin"/>
    <property type="match status" value="1"/>
</dbReference>
<feature type="chain" id="PRO_5020191948" evidence="1">
    <location>
        <begin position="20"/>
        <end position="266"/>
    </location>
</feature>
<evidence type="ECO:0000313" key="3">
    <source>
        <dbReference type="EMBL" id="TKX19787.1"/>
    </source>
</evidence>
<evidence type="ECO:0000256" key="1">
    <source>
        <dbReference type="SAM" id="SignalP"/>
    </source>
</evidence>